<evidence type="ECO:0000313" key="2">
    <source>
        <dbReference type="Proteomes" id="UP000886879"/>
    </source>
</evidence>
<dbReference type="EMBL" id="DVFO01000107">
    <property type="protein sequence ID" value="HIQ61937.1"/>
    <property type="molecule type" value="Genomic_DNA"/>
</dbReference>
<comment type="caution">
    <text evidence="1">The sequence shown here is derived from an EMBL/GenBank/DDBJ whole genome shotgun (WGS) entry which is preliminary data.</text>
</comment>
<sequence length="90" mass="9445">MSIYSKLACFAGGALFGSFGIKLLSSKDAKKAYVHATAAGLRMKDSVMETVTTVQENAADILASAKDLNEARAAKETEETAASKLDEVDA</sequence>
<gene>
    <name evidence="1" type="ORF">IAD31_10170</name>
</gene>
<evidence type="ECO:0008006" key="3">
    <source>
        <dbReference type="Google" id="ProtNLM"/>
    </source>
</evidence>
<name>A0A9D0YTQ2_9FIRM</name>
<protein>
    <recommendedName>
        <fullName evidence="3">DUF1490 domain-containing protein</fullName>
    </recommendedName>
</protein>
<dbReference type="Proteomes" id="UP000886879">
    <property type="component" value="Unassembled WGS sequence"/>
</dbReference>
<dbReference type="Pfam" id="PF19605">
    <property type="entry name" value="DUF6110"/>
    <property type="match status" value="1"/>
</dbReference>
<reference evidence="1" key="1">
    <citation type="submission" date="2020-10" db="EMBL/GenBank/DDBJ databases">
        <authorList>
            <person name="Gilroy R."/>
        </authorList>
    </citation>
    <scope>NUCLEOTIDE SEQUENCE</scope>
    <source>
        <strain evidence="1">ChiGjej2B2-12916</strain>
    </source>
</reference>
<reference evidence="1" key="2">
    <citation type="journal article" date="2021" name="PeerJ">
        <title>Extensive microbial diversity within the chicken gut microbiome revealed by metagenomics and culture.</title>
        <authorList>
            <person name="Gilroy R."/>
            <person name="Ravi A."/>
            <person name="Getino M."/>
            <person name="Pursley I."/>
            <person name="Horton D.L."/>
            <person name="Alikhan N.F."/>
            <person name="Baker D."/>
            <person name="Gharbi K."/>
            <person name="Hall N."/>
            <person name="Watson M."/>
            <person name="Adriaenssens E.M."/>
            <person name="Foster-Nyarko E."/>
            <person name="Jarju S."/>
            <person name="Secka A."/>
            <person name="Antonio M."/>
            <person name="Oren A."/>
            <person name="Chaudhuri R.R."/>
            <person name="La Ragione R."/>
            <person name="Hildebrand F."/>
            <person name="Pallen M.J."/>
        </authorList>
    </citation>
    <scope>NUCLEOTIDE SEQUENCE</scope>
    <source>
        <strain evidence="1">ChiGjej2B2-12916</strain>
    </source>
</reference>
<dbReference type="InterPro" id="IPR046092">
    <property type="entry name" value="DUF6110"/>
</dbReference>
<organism evidence="1 2">
    <name type="scientific">Candidatus Enterenecus faecium</name>
    <dbReference type="NCBI Taxonomy" id="2840780"/>
    <lineage>
        <taxon>Bacteria</taxon>
        <taxon>Bacillati</taxon>
        <taxon>Bacillota</taxon>
        <taxon>Clostridia</taxon>
        <taxon>Eubacteriales</taxon>
        <taxon>Candidatus Enterenecus</taxon>
    </lineage>
</organism>
<evidence type="ECO:0000313" key="1">
    <source>
        <dbReference type="EMBL" id="HIQ61937.1"/>
    </source>
</evidence>
<dbReference type="AlphaFoldDB" id="A0A9D0YTQ2"/>
<proteinExistence type="predicted"/>
<accession>A0A9D0YTQ2</accession>